<name>E0RZG2_BUTPB</name>
<dbReference type="GO" id="GO:0140359">
    <property type="term" value="F:ABC-type transporter activity"/>
    <property type="evidence" value="ECO:0007669"/>
    <property type="project" value="InterPro"/>
</dbReference>
<sequence>MKDLKSVKRIISELTEIMTKKQKKKSVIVFASMIICSLLELLSVSVIYPFLDAMVDMDNMSEKWYAHIIYKIWPEITPVTMVLFIGIIIIIVFLLKNCVALLCTYIQQKFSASFLRELSTLMLESYLKRPYEFFVNTNSAVIIRGINGDTSAAYQVMLSIFEFLTSFLTAVMIGVYLLYTDLFVAVGALLLAGICFLVIVYGFKKKLKYAGQAFIDANTKQFMYSYQAVNGIKEITVMDRRGIFIEQYEKASKIVEKLNVTNNFINACPDRILEGVCVGGFIGIACIRIAIGTDAIHFIPVLGAFALGAFKILPSISKMSSRINNIVYNQARLTICYDNIREARQIEKDNIGMREENTSSQYLTDSNTFVFENNIEIKDVVWRYKNSNDSVLNGLCLKINKGESIALIGASGSGKTTLADMLLGLFKPQSGSIIVDGTDIYSIPHEWAKTIGYVPQSVYLIDDTIKANVAFGIPEDMVQEDKVWDAISKAQLGDFVSGLPNGINTVVGERGVKFSGGQRQRIAIARALYENPEILILDEATSALDTETENAVMESIDALIGQKTLIIIAHRLTTIRNCDRVYEIKDGIAFERQKEEVL</sequence>
<dbReference type="RefSeq" id="WP_013279816.1">
    <property type="nucleotide sequence ID" value="NC_014387.1"/>
</dbReference>
<dbReference type="InterPro" id="IPR003439">
    <property type="entry name" value="ABC_transporter-like_ATP-bd"/>
</dbReference>
<keyword evidence="3" id="KW-1003">Cell membrane</keyword>
<keyword evidence="4 10" id="KW-0812">Transmembrane</keyword>
<evidence type="ECO:0000256" key="6">
    <source>
        <dbReference type="ARBA" id="ARBA00022807"/>
    </source>
</evidence>
<evidence type="ECO:0000256" key="2">
    <source>
        <dbReference type="ARBA" id="ARBA00022448"/>
    </source>
</evidence>
<keyword evidence="6" id="KW-0378">Hydrolase</keyword>
<dbReference type="InterPro" id="IPR036640">
    <property type="entry name" value="ABC1_TM_sf"/>
</dbReference>
<evidence type="ECO:0000313" key="13">
    <source>
        <dbReference type="EMBL" id="ADL33159.1"/>
    </source>
</evidence>
<dbReference type="eggNOG" id="COG1132">
    <property type="taxonomic scope" value="Bacteria"/>
</dbReference>
<keyword evidence="5" id="KW-0547">Nucleotide-binding</keyword>
<feature type="transmembrane region" description="Helical" evidence="10">
    <location>
        <begin position="27"/>
        <end position="51"/>
    </location>
</feature>
<dbReference type="InterPro" id="IPR017871">
    <property type="entry name" value="ABC_transporter-like_CS"/>
</dbReference>
<organism evidence="13 14">
    <name type="scientific">Butyrivibrio proteoclasticus (strain ATCC 51982 / DSM 14932 / B316)</name>
    <name type="common">Clostridium proteoclasticum</name>
    <dbReference type="NCBI Taxonomy" id="515622"/>
    <lineage>
        <taxon>Bacteria</taxon>
        <taxon>Bacillati</taxon>
        <taxon>Bacillota</taxon>
        <taxon>Clostridia</taxon>
        <taxon>Lachnospirales</taxon>
        <taxon>Lachnospiraceae</taxon>
        <taxon>Butyrivibrio</taxon>
    </lineage>
</organism>
<evidence type="ECO:0000256" key="5">
    <source>
        <dbReference type="ARBA" id="ARBA00022741"/>
    </source>
</evidence>
<evidence type="ECO:0000313" key="14">
    <source>
        <dbReference type="Proteomes" id="UP000001299"/>
    </source>
</evidence>
<feature type="transmembrane region" description="Helical" evidence="10">
    <location>
        <begin position="182"/>
        <end position="203"/>
    </location>
</feature>
<dbReference type="PROSITE" id="PS50929">
    <property type="entry name" value="ABC_TM1F"/>
    <property type="match status" value="1"/>
</dbReference>
<dbReference type="SUPFAM" id="SSF90123">
    <property type="entry name" value="ABC transporter transmembrane region"/>
    <property type="match status" value="1"/>
</dbReference>
<dbReference type="PANTHER" id="PTHR24221:SF654">
    <property type="entry name" value="ATP-BINDING CASSETTE SUB-FAMILY B MEMBER 6"/>
    <property type="match status" value="1"/>
</dbReference>
<dbReference type="InterPro" id="IPR003593">
    <property type="entry name" value="AAA+_ATPase"/>
</dbReference>
<evidence type="ECO:0000256" key="1">
    <source>
        <dbReference type="ARBA" id="ARBA00004651"/>
    </source>
</evidence>
<evidence type="ECO:0000259" key="11">
    <source>
        <dbReference type="PROSITE" id="PS50893"/>
    </source>
</evidence>
<dbReference type="Gene3D" id="1.20.1560.10">
    <property type="entry name" value="ABC transporter type 1, transmembrane domain"/>
    <property type="match status" value="1"/>
</dbReference>
<dbReference type="AlphaFoldDB" id="E0RZG2"/>
<evidence type="ECO:0000256" key="10">
    <source>
        <dbReference type="SAM" id="Phobius"/>
    </source>
</evidence>
<evidence type="ECO:0000256" key="4">
    <source>
        <dbReference type="ARBA" id="ARBA00022692"/>
    </source>
</evidence>
<feature type="transmembrane region" description="Helical" evidence="10">
    <location>
        <begin position="297"/>
        <end position="313"/>
    </location>
</feature>
<dbReference type="SUPFAM" id="SSF52540">
    <property type="entry name" value="P-loop containing nucleoside triphosphate hydrolases"/>
    <property type="match status" value="1"/>
</dbReference>
<keyword evidence="9 10" id="KW-0472">Membrane</keyword>
<dbReference type="FunFam" id="3.40.50.300:FF:000299">
    <property type="entry name" value="ABC transporter ATP-binding protein/permease"/>
    <property type="match status" value="1"/>
</dbReference>
<keyword evidence="14" id="KW-1185">Reference proteome</keyword>
<keyword evidence="6" id="KW-0645">Protease</keyword>
<dbReference type="PROSITE" id="PS00211">
    <property type="entry name" value="ABC_TRANSPORTER_1"/>
    <property type="match status" value="1"/>
</dbReference>
<dbReference type="Pfam" id="PF00005">
    <property type="entry name" value="ABC_tran"/>
    <property type="match status" value="1"/>
</dbReference>
<dbReference type="InterPro" id="IPR011527">
    <property type="entry name" value="ABC1_TM_dom"/>
</dbReference>
<accession>E0RZG2</accession>
<gene>
    <name evidence="13" type="ordered locus">bpr_I0411</name>
</gene>
<reference evidence="13 14" key="1">
    <citation type="journal article" date="2010" name="PLoS ONE">
        <title>The glycobiome of the rumen bacterium Butyrivibrio proteoclasticus B316(T) highlights adaptation to a polysaccharide-rich environment.</title>
        <authorList>
            <person name="Kelly W.J."/>
            <person name="Leahy S.C."/>
            <person name="Altermann E."/>
            <person name="Yeoman C.J."/>
            <person name="Dunne J.C."/>
            <person name="Kong Z."/>
            <person name="Pacheco D.M."/>
            <person name="Li D."/>
            <person name="Noel S.J."/>
            <person name="Moon C.D."/>
            <person name="Cookson A.L."/>
            <person name="Attwood G.T."/>
        </authorList>
    </citation>
    <scope>NUCLEOTIDE SEQUENCE [LARGE SCALE GENOMIC DNA]</scope>
    <source>
        <strain evidence="14">ATCC 51982 / DSM 14932 / B316</strain>
    </source>
</reference>
<dbReference type="EMBL" id="CP001810">
    <property type="protein sequence ID" value="ADL33159.1"/>
    <property type="molecule type" value="Genomic_DNA"/>
</dbReference>
<evidence type="ECO:0000256" key="8">
    <source>
        <dbReference type="ARBA" id="ARBA00022989"/>
    </source>
</evidence>
<keyword evidence="7 13" id="KW-0067">ATP-binding</keyword>
<evidence type="ECO:0000256" key="9">
    <source>
        <dbReference type="ARBA" id="ARBA00023136"/>
    </source>
</evidence>
<comment type="subcellular location">
    <subcellularLocation>
        <location evidence="1">Cell membrane</location>
        <topology evidence="1">Multi-pass membrane protein</topology>
    </subcellularLocation>
</comment>
<dbReference type="Pfam" id="PF00664">
    <property type="entry name" value="ABC_membrane"/>
    <property type="match status" value="1"/>
</dbReference>
<dbReference type="InterPro" id="IPR039421">
    <property type="entry name" value="Type_1_exporter"/>
</dbReference>
<dbReference type="GO" id="GO:0008234">
    <property type="term" value="F:cysteine-type peptidase activity"/>
    <property type="evidence" value="ECO:0007669"/>
    <property type="project" value="UniProtKB-KW"/>
</dbReference>
<dbReference type="KEGG" id="bpb:bpr_I0411"/>
<dbReference type="GO" id="GO:0005886">
    <property type="term" value="C:plasma membrane"/>
    <property type="evidence" value="ECO:0007669"/>
    <property type="project" value="UniProtKB-SubCell"/>
</dbReference>
<dbReference type="STRING" id="515622.bpr_I0411"/>
<protein>
    <submittedName>
        <fullName evidence="13">ABC transporter ATP-binding/permease protein</fullName>
    </submittedName>
</protein>
<dbReference type="Proteomes" id="UP000001299">
    <property type="component" value="Chromosome 1"/>
</dbReference>
<dbReference type="SMART" id="SM00382">
    <property type="entry name" value="AAA"/>
    <property type="match status" value="1"/>
</dbReference>
<feature type="domain" description="ABC transporter" evidence="11">
    <location>
        <begin position="375"/>
        <end position="598"/>
    </location>
</feature>
<keyword evidence="8 10" id="KW-1133">Transmembrane helix</keyword>
<feature type="transmembrane region" description="Helical" evidence="10">
    <location>
        <begin position="152"/>
        <end position="176"/>
    </location>
</feature>
<evidence type="ECO:0000256" key="3">
    <source>
        <dbReference type="ARBA" id="ARBA00022475"/>
    </source>
</evidence>
<keyword evidence="2" id="KW-0813">Transport</keyword>
<dbReference type="Gene3D" id="3.40.50.300">
    <property type="entry name" value="P-loop containing nucleotide triphosphate hydrolases"/>
    <property type="match status" value="1"/>
</dbReference>
<keyword evidence="6" id="KW-0788">Thiol protease</keyword>
<dbReference type="GO" id="GO:0016887">
    <property type="term" value="F:ATP hydrolysis activity"/>
    <property type="evidence" value="ECO:0007669"/>
    <property type="project" value="InterPro"/>
</dbReference>
<evidence type="ECO:0000259" key="12">
    <source>
        <dbReference type="PROSITE" id="PS50929"/>
    </source>
</evidence>
<dbReference type="InterPro" id="IPR027417">
    <property type="entry name" value="P-loop_NTPase"/>
</dbReference>
<evidence type="ECO:0000256" key="7">
    <source>
        <dbReference type="ARBA" id="ARBA00022840"/>
    </source>
</evidence>
<proteinExistence type="predicted"/>
<dbReference type="GO" id="GO:0005524">
    <property type="term" value="F:ATP binding"/>
    <property type="evidence" value="ECO:0007669"/>
    <property type="project" value="UniProtKB-KW"/>
</dbReference>
<feature type="transmembrane region" description="Helical" evidence="10">
    <location>
        <begin position="272"/>
        <end position="291"/>
    </location>
</feature>
<dbReference type="PANTHER" id="PTHR24221">
    <property type="entry name" value="ATP-BINDING CASSETTE SUB-FAMILY B"/>
    <property type="match status" value="1"/>
</dbReference>
<dbReference type="HOGENOM" id="CLU_000604_84_3_9"/>
<feature type="domain" description="ABC transmembrane type-1" evidence="12">
    <location>
        <begin position="27"/>
        <end position="326"/>
    </location>
</feature>
<feature type="transmembrane region" description="Helical" evidence="10">
    <location>
        <begin position="81"/>
        <end position="106"/>
    </location>
</feature>
<dbReference type="PROSITE" id="PS50893">
    <property type="entry name" value="ABC_TRANSPORTER_2"/>
    <property type="match status" value="1"/>
</dbReference>